<dbReference type="RefSeq" id="WP_112884914.1">
    <property type="nucleotide sequence ID" value="NZ_QLUW01000005.1"/>
</dbReference>
<comment type="caution">
    <text evidence="2">The sequence shown here is derived from an EMBL/GenBank/DDBJ whole genome shotgun (WGS) entry which is preliminary data.</text>
</comment>
<reference evidence="2 3" key="1">
    <citation type="submission" date="2018-06" db="EMBL/GenBank/DDBJ databases">
        <title>Paenibacillus montanisoli sp. nov., isolated from mountain area soil.</title>
        <authorList>
            <person name="Wu M."/>
        </authorList>
    </citation>
    <scope>NUCLEOTIDE SEQUENCE [LARGE SCALE GENOMIC DNA]</scope>
    <source>
        <strain evidence="2 3">RA17</strain>
    </source>
</reference>
<evidence type="ECO:0000313" key="3">
    <source>
        <dbReference type="Proteomes" id="UP000249260"/>
    </source>
</evidence>
<keyword evidence="2" id="KW-0808">Transferase</keyword>
<dbReference type="Gene3D" id="3.40.630.30">
    <property type="match status" value="1"/>
</dbReference>
<keyword evidence="3" id="KW-1185">Reference proteome</keyword>
<protein>
    <submittedName>
        <fullName evidence="2">GNAT family N-acetyltransferase</fullName>
    </submittedName>
</protein>
<dbReference type="PANTHER" id="PTHR39173">
    <property type="entry name" value="ACETYLTRANSFERASE"/>
    <property type="match status" value="1"/>
</dbReference>
<dbReference type="AlphaFoldDB" id="A0A328U2I2"/>
<dbReference type="GO" id="GO:0016747">
    <property type="term" value="F:acyltransferase activity, transferring groups other than amino-acyl groups"/>
    <property type="evidence" value="ECO:0007669"/>
    <property type="project" value="InterPro"/>
</dbReference>
<dbReference type="OrthoDB" id="9797989at2"/>
<dbReference type="Proteomes" id="UP000249260">
    <property type="component" value="Unassembled WGS sequence"/>
</dbReference>
<evidence type="ECO:0000313" key="2">
    <source>
        <dbReference type="EMBL" id="RAP74126.1"/>
    </source>
</evidence>
<dbReference type="PANTHER" id="PTHR39173:SF1">
    <property type="entry name" value="ACETYLTRANSFERASE"/>
    <property type="match status" value="1"/>
</dbReference>
<dbReference type="InterPro" id="IPR016181">
    <property type="entry name" value="Acyl_CoA_acyltransferase"/>
</dbReference>
<dbReference type="EMBL" id="QLUW01000005">
    <property type="protein sequence ID" value="RAP74126.1"/>
    <property type="molecule type" value="Genomic_DNA"/>
</dbReference>
<dbReference type="PROSITE" id="PS51186">
    <property type="entry name" value="GNAT"/>
    <property type="match status" value="1"/>
</dbReference>
<dbReference type="SUPFAM" id="SSF55729">
    <property type="entry name" value="Acyl-CoA N-acyltransferases (Nat)"/>
    <property type="match status" value="1"/>
</dbReference>
<feature type="domain" description="N-acetyltransferase" evidence="1">
    <location>
        <begin position="27"/>
        <end position="173"/>
    </location>
</feature>
<accession>A0A328U2I2</accession>
<sequence>MVHLVKPSVGLRESYMAFYREWVESREDIVPWIVGQDPSDFEDYVRFTNEADKEENIQEGFVAHSTYWLQDEEGRIVGATNIRHRLNQKLLESGGHIGYGIIPSQRRRGYATKLLELALLKTDELGIERALLVCDESNAASERTILRNGGQFESTFTEGSGNVVKRFWIHRNL</sequence>
<dbReference type="Pfam" id="PF13302">
    <property type="entry name" value="Acetyltransf_3"/>
    <property type="match status" value="1"/>
</dbReference>
<gene>
    <name evidence="2" type="ORF">DL346_23945</name>
</gene>
<name>A0A328U2I2_9BACL</name>
<dbReference type="InterPro" id="IPR000182">
    <property type="entry name" value="GNAT_dom"/>
</dbReference>
<organism evidence="2 3">
    <name type="scientific">Paenibacillus montanisoli</name>
    <dbReference type="NCBI Taxonomy" id="2081970"/>
    <lineage>
        <taxon>Bacteria</taxon>
        <taxon>Bacillati</taxon>
        <taxon>Bacillota</taxon>
        <taxon>Bacilli</taxon>
        <taxon>Bacillales</taxon>
        <taxon>Paenibacillaceae</taxon>
        <taxon>Paenibacillus</taxon>
    </lineage>
</organism>
<evidence type="ECO:0000259" key="1">
    <source>
        <dbReference type="PROSITE" id="PS51186"/>
    </source>
</evidence>
<proteinExistence type="predicted"/>
<dbReference type="CDD" id="cd04301">
    <property type="entry name" value="NAT_SF"/>
    <property type="match status" value="1"/>
</dbReference>